<dbReference type="SUPFAM" id="SSF50129">
    <property type="entry name" value="GroES-like"/>
    <property type="match status" value="1"/>
</dbReference>
<evidence type="ECO:0000313" key="5">
    <source>
        <dbReference type="Proteomes" id="UP001620295"/>
    </source>
</evidence>
<feature type="non-terminal residue" evidence="4">
    <location>
        <position position="448"/>
    </location>
</feature>
<dbReference type="Pfam" id="PF08659">
    <property type="entry name" value="KR"/>
    <property type="match status" value="1"/>
</dbReference>
<dbReference type="InterPro" id="IPR055123">
    <property type="entry name" value="SpnB-like_Rossmann"/>
</dbReference>
<name>A0ABW8M6J4_9ACTN</name>
<protein>
    <submittedName>
        <fullName evidence="4">Zinc-binding dehydrogenase</fullName>
    </submittedName>
</protein>
<evidence type="ECO:0000313" key="4">
    <source>
        <dbReference type="EMBL" id="MFK4273801.1"/>
    </source>
</evidence>
<dbReference type="Gene3D" id="3.40.50.11460">
    <property type="match status" value="1"/>
</dbReference>
<evidence type="ECO:0000256" key="2">
    <source>
        <dbReference type="ARBA" id="ARBA00023268"/>
    </source>
</evidence>
<reference evidence="4 5" key="1">
    <citation type="submission" date="2024-11" db="EMBL/GenBank/DDBJ databases">
        <title>The Natural Products Discovery Center: Release of the First 8490 Sequenced Strains for Exploring Actinobacteria Biosynthetic Diversity.</title>
        <authorList>
            <person name="Kalkreuter E."/>
            <person name="Kautsar S.A."/>
            <person name="Yang D."/>
            <person name="Bader C.D."/>
            <person name="Teijaro C.N."/>
            <person name="Fluegel L."/>
            <person name="Davis C.M."/>
            <person name="Simpson J.R."/>
            <person name="Lauterbach L."/>
            <person name="Steele A.D."/>
            <person name="Gui C."/>
            <person name="Meng S."/>
            <person name="Li G."/>
            <person name="Viehrig K."/>
            <person name="Ye F."/>
            <person name="Su P."/>
            <person name="Kiefer A.F."/>
            <person name="Nichols A."/>
            <person name="Cepeda A.J."/>
            <person name="Yan W."/>
            <person name="Fan B."/>
            <person name="Jiang Y."/>
            <person name="Adhikari A."/>
            <person name="Zheng C.-J."/>
            <person name="Schuster L."/>
            <person name="Cowan T.M."/>
            <person name="Smanski M.J."/>
            <person name="Chevrette M.G."/>
            <person name="De Carvalho L.P.S."/>
            <person name="Shen B."/>
        </authorList>
    </citation>
    <scope>NUCLEOTIDE SEQUENCE [LARGE SCALE GENOMIC DNA]</scope>
    <source>
        <strain evidence="4 5">NPDC020863</strain>
    </source>
</reference>
<dbReference type="Pfam" id="PF08240">
    <property type="entry name" value="ADH_N"/>
    <property type="match status" value="1"/>
</dbReference>
<dbReference type="Gene3D" id="3.90.180.10">
    <property type="entry name" value="Medium-chain alcohol dehydrogenases, catalytic domain"/>
    <property type="match status" value="1"/>
</dbReference>
<dbReference type="InterPro" id="IPR013968">
    <property type="entry name" value="PKS_KR"/>
</dbReference>
<dbReference type="RefSeq" id="WP_404749543.1">
    <property type="nucleotide sequence ID" value="NZ_JBJDQH010000340.1"/>
</dbReference>
<dbReference type="Pfam" id="PF22953">
    <property type="entry name" value="SpnB_Rossmann"/>
    <property type="match status" value="1"/>
</dbReference>
<keyword evidence="2" id="KW-0511">Multifunctional enzyme</keyword>
<dbReference type="InterPro" id="IPR036291">
    <property type="entry name" value="NAD(P)-bd_dom_sf"/>
</dbReference>
<sequence length="448" mass="47018">AVAVHGDAEVTDPAAAAVWGLVRSAQAEHPGRLLLVDADDAPGALPAGVWSGAEPQLAVRGDALWVPRLARVEPGLRVPEGPSWHLDAAEYGTLDHLALLPDEAGTAPLAAGQVRIEVRAAGLNFRDVLVTLGMYPGRSVIGTEGAGVVTEVGPEVEGLAVGDRVMGLFSGSFGPLATADARTVIRFPKHWSFGTAAGVPVAYLTALYALQDLGDVRPGETVLVHAAAGGVGMAAVQLARHFGATVLGTAHPAKHHVLHRLGIPADHLASSRDLGYADTFPAADVVLNSLTGEHIDASLRLLGPGGRFLEMGKTDLREPGEVAARHPEVSYRAFDLGGEAPADRVRELLRQLVELFEQGRIAPLPVRPWDITRAPEAFRWMSQGRHTGKIVLTIPRPLDPDGTVLVTGGTGTLGATLTRHLITHHGARHLLLTSRQGPDAPGATVLHT</sequence>
<dbReference type="EMBL" id="JBJDQH010000340">
    <property type="protein sequence ID" value="MFK4273801.1"/>
    <property type="molecule type" value="Genomic_DNA"/>
</dbReference>
<dbReference type="SUPFAM" id="SSF51735">
    <property type="entry name" value="NAD(P)-binding Rossmann-fold domains"/>
    <property type="match status" value="3"/>
</dbReference>
<dbReference type="Pfam" id="PF13602">
    <property type="entry name" value="ADH_zinc_N_2"/>
    <property type="match status" value="1"/>
</dbReference>
<dbReference type="InterPro" id="IPR013154">
    <property type="entry name" value="ADH-like_N"/>
</dbReference>
<comment type="caution">
    <text evidence="4">The sequence shown here is derived from an EMBL/GenBank/DDBJ whole genome shotgun (WGS) entry which is preliminary data.</text>
</comment>
<dbReference type="InterPro" id="IPR020843">
    <property type="entry name" value="ER"/>
</dbReference>
<keyword evidence="5" id="KW-1185">Reference proteome</keyword>
<feature type="non-terminal residue" evidence="4">
    <location>
        <position position="1"/>
    </location>
</feature>
<dbReference type="InterPro" id="IPR002364">
    <property type="entry name" value="Quin_OxRdtase/zeta-crystal_CS"/>
</dbReference>
<evidence type="ECO:0000259" key="3">
    <source>
        <dbReference type="SMART" id="SM00829"/>
    </source>
</evidence>
<keyword evidence="1" id="KW-0808">Transferase</keyword>
<dbReference type="InterPro" id="IPR011032">
    <property type="entry name" value="GroES-like_sf"/>
</dbReference>
<dbReference type="InterPro" id="IPR050091">
    <property type="entry name" value="PKS_NRPS_Biosynth_Enz"/>
</dbReference>
<organism evidence="4 5">
    <name type="scientific">Streptomyces milbemycinicus</name>
    <dbReference type="NCBI Taxonomy" id="476552"/>
    <lineage>
        <taxon>Bacteria</taxon>
        <taxon>Bacillati</taxon>
        <taxon>Actinomycetota</taxon>
        <taxon>Actinomycetes</taxon>
        <taxon>Kitasatosporales</taxon>
        <taxon>Streptomycetaceae</taxon>
        <taxon>Streptomyces</taxon>
    </lineage>
</organism>
<dbReference type="PANTHER" id="PTHR43775">
    <property type="entry name" value="FATTY ACID SYNTHASE"/>
    <property type="match status" value="1"/>
</dbReference>
<dbReference type="Gene3D" id="3.40.50.720">
    <property type="entry name" value="NAD(P)-binding Rossmann-like Domain"/>
    <property type="match status" value="1"/>
</dbReference>
<dbReference type="PROSITE" id="PS01162">
    <property type="entry name" value="QOR_ZETA_CRYSTAL"/>
    <property type="match status" value="1"/>
</dbReference>
<accession>A0ABW8M6J4</accession>
<evidence type="ECO:0000256" key="1">
    <source>
        <dbReference type="ARBA" id="ARBA00022679"/>
    </source>
</evidence>
<dbReference type="SMART" id="SM00829">
    <property type="entry name" value="PKS_ER"/>
    <property type="match status" value="1"/>
</dbReference>
<proteinExistence type="predicted"/>
<dbReference type="CDD" id="cd05195">
    <property type="entry name" value="enoyl_red"/>
    <property type="match status" value="1"/>
</dbReference>
<gene>
    <name evidence="4" type="ORF">ACI2L5_54575</name>
</gene>
<dbReference type="PANTHER" id="PTHR43775:SF51">
    <property type="entry name" value="INACTIVE PHENOLPHTHIOCEROL SYNTHESIS POLYKETIDE SYNTHASE TYPE I PKS1-RELATED"/>
    <property type="match status" value="1"/>
</dbReference>
<feature type="domain" description="Enoyl reductase (ER)" evidence="3">
    <location>
        <begin position="92"/>
        <end position="392"/>
    </location>
</feature>
<dbReference type="Proteomes" id="UP001620295">
    <property type="component" value="Unassembled WGS sequence"/>
</dbReference>